<dbReference type="Proteomes" id="UP001141259">
    <property type="component" value="Unassembled WGS sequence"/>
</dbReference>
<evidence type="ECO:0000313" key="4">
    <source>
        <dbReference type="EMBL" id="MCS7479133.1"/>
    </source>
</evidence>
<keyword evidence="5" id="KW-1185">Reference proteome</keyword>
<dbReference type="AlphaFoldDB" id="A0A9X2VLX4"/>
<accession>A0A9X2VLX4</accession>
<evidence type="ECO:0000259" key="3">
    <source>
        <dbReference type="Pfam" id="PF17853"/>
    </source>
</evidence>
<sequence>MDDREHLVALRSQMSNVSSMFALAMVMFDRTEEQDILRLAVSSVGALGPFRAQGSYRVDEAGMHSSDGDSRLITPLIELAGADGTVEIPGVAWSCAFPMRALGGHTGYLVVSADQEPSPDRRFLLTTLAQLTGAALVSAGLHRRERASAMELGELNTRLESTNEQLQGAVADLQQRQRIHEVLTRVAAHRGGTAGIADAVHDLTGLAVVVEDRFGNLLAWAGPGRPHTYPGPQPRIRADLLTRVGRSGRAVRHRDRIVAVAQPRDEVLGVLSVVDPGNQAQERDIFALEHGAVVLAVELAHQRAMADAEVRLRRDLVDDLLNGVDNESAWARAAAIGHDLHQPHQVVVARWGPVDDEEVVTALSRAATQVLGAAMLTTRQRGAAVLLVPRPDPVGGHPPWTELHHAVALLVRSPNGSIGVGRPCAEPAELPRSYSEAVRALEVRRAAVGAGGATTFDELGIYRLLVAGAGDGEVREFVREWLGPLIDYDSANRSELVATLWQYYECGGNYDATAGALTIHRSTLRYRLGRIRELTGHDLGAVESRLNLHVASRAWRILNG</sequence>
<gene>
    <name evidence="4" type="ORF">NZH93_19915</name>
</gene>
<dbReference type="EMBL" id="JANYMP010000009">
    <property type="protein sequence ID" value="MCS7479133.1"/>
    <property type="molecule type" value="Genomic_DNA"/>
</dbReference>
<dbReference type="PANTHER" id="PTHR33744">
    <property type="entry name" value="CARBOHYDRATE DIACID REGULATOR"/>
    <property type="match status" value="1"/>
</dbReference>
<dbReference type="Pfam" id="PF17853">
    <property type="entry name" value="GGDEF_2"/>
    <property type="match status" value="1"/>
</dbReference>
<evidence type="ECO:0000256" key="1">
    <source>
        <dbReference type="ARBA" id="ARBA00006754"/>
    </source>
</evidence>
<name>A0A9X2VLX4_9PSEU</name>
<reference evidence="4" key="1">
    <citation type="submission" date="2022-08" db="EMBL/GenBank/DDBJ databases">
        <authorList>
            <person name="Tistechok S."/>
            <person name="Samborskyy M."/>
            <person name="Roman I."/>
        </authorList>
    </citation>
    <scope>NUCLEOTIDE SEQUENCE</scope>
    <source>
        <strain evidence="4">DSM 103496</strain>
    </source>
</reference>
<dbReference type="InterPro" id="IPR042070">
    <property type="entry name" value="PucR_C-HTH_sf"/>
</dbReference>
<feature type="domain" description="CdaR GGDEF-like" evidence="3">
    <location>
        <begin position="325"/>
        <end position="443"/>
    </location>
</feature>
<comment type="similarity">
    <text evidence="1">Belongs to the CdaR family.</text>
</comment>
<protein>
    <submittedName>
        <fullName evidence="4">Helix-turn-helix domain-containing protein</fullName>
    </submittedName>
</protein>
<comment type="caution">
    <text evidence="4">The sequence shown here is derived from an EMBL/GenBank/DDBJ whole genome shotgun (WGS) entry which is preliminary data.</text>
</comment>
<dbReference type="Pfam" id="PF13556">
    <property type="entry name" value="HTH_30"/>
    <property type="match status" value="1"/>
</dbReference>
<feature type="domain" description="PucR C-terminal helix-turn-helix" evidence="2">
    <location>
        <begin position="496"/>
        <end position="554"/>
    </location>
</feature>
<dbReference type="InterPro" id="IPR041522">
    <property type="entry name" value="CdaR_GGDEF"/>
</dbReference>
<evidence type="ECO:0000259" key="2">
    <source>
        <dbReference type="Pfam" id="PF13556"/>
    </source>
</evidence>
<dbReference type="Gene3D" id="1.10.10.2840">
    <property type="entry name" value="PucR C-terminal helix-turn-helix domain"/>
    <property type="match status" value="1"/>
</dbReference>
<dbReference type="PANTHER" id="PTHR33744:SF1">
    <property type="entry name" value="DNA-BINDING TRANSCRIPTIONAL ACTIVATOR ADER"/>
    <property type="match status" value="1"/>
</dbReference>
<dbReference type="InterPro" id="IPR025736">
    <property type="entry name" value="PucR_C-HTH_dom"/>
</dbReference>
<dbReference type="InterPro" id="IPR051448">
    <property type="entry name" value="CdaR-like_regulators"/>
</dbReference>
<dbReference type="RefSeq" id="WP_259624639.1">
    <property type="nucleotide sequence ID" value="NZ_JANYMP010000009.1"/>
</dbReference>
<proteinExistence type="inferred from homology"/>
<organism evidence="4 5">
    <name type="scientific">Umezawaea endophytica</name>
    <dbReference type="NCBI Taxonomy" id="1654476"/>
    <lineage>
        <taxon>Bacteria</taxon>
        <taxon>Bacillati</taxon>
        <taxon>Actinomycetota</taxon>
        <taxon>Actinomycetes</taxon>
        <taxon>Pseudonocardiales</taxon>
        <taxon>Pseudonocardiaceae</taxon>
        <taxon>Umezawaea</taxon>
    </lineage>
</organism>
<evidence type="ECO:0000313" key="5">
    <source>
        <dbReference type="Proteomes" id="UP001141259"/>
    </source>
</evidence>